<protein>
    <submittedName>
        <fullName evidence="1">Uncharacterized protein</fullName>
    </submittedName>
</protein>
<dbReference type="Proteomes" id="UP000324222">
    <property type="component" value="Unassembled WGS sequence"/>
</dbReference>
<proteinExistence type="predicted"/>
<name>A0A5B7HDE9_PORTR</name>
<dbReference type="EMBL" id="VSRR010026826">
    <property type="protein sequence ID" value="MPC67829.1"/>
    <property type="molecule type" value="Genomic_DNA"/>
</dbReference>
<accession>A0A5B7HDE9</accession>
<gene>
    <name evidence="1" type="ORF">E2C01_062015</name>
</gene>
<evidence type="ECO:0000313" key="2">
    <source>
        <dbReference type="Proteomes" id="UP000324222"/>
    </source>
</evidence>
<keyword evidence="2" id="KW-1185">Reference proteome</keyword>
<comment type="caution">
    <text evidence="1">The sequence shown here is derived from an EMBL/GenBank/DDBJ whole genome shotgun (WGS) entry which is preliminary data.</text>
</comment>
<organism evidence="1 2">
    <name type="scientific">Portunus trituberculatus</name>
    <name type="common">Swimming crab</name>
    <name type="synonym">Neptunus trituberculatus</name>
    <dbReference type="NCBI Taxonomy" id="210409"/>
    <lineage>
        <taxon>Eukaryota</taxon>
        <taxon>Metazoa</taxon>
        <taxon>Ecdysozoa</taxon>
        <taxon>Arthropoda</taxon>
        <taxon>Crustacea</taxon>
        <taxon>Multicrustacea</taxon>
        <taxon>Malacostraca</taxon>
        <taxon>Eumalacostraca</taxon>
        <taxon>Eucarida</taxon>
        <taxon>Decapoda</taxon>
        <taxon>Pleocyemata</taxon>
        <taxon>Brachyura</taxon>
        <taxon>Eubrachyura</taxon>
        <taxon>Portunoidea</taxon>
        <taxon>Portunidae</taxon>
        <taxon>Portuninae</taxon>
        <taxon>Portunus</taxon>
    </lineage>
</organism>
<reference evidence="1 2" key="1">
    <citation type="submission" date="2019-05" db="EMBL/GenBank/DDBJ databases">
        <title>Another draft genome of Portunus trituberculatus and its Hox gene families provides insights of decapod evolution.</title>
        <authorList>
            <person name="Jeong J.-H."/>
            <person name="Song I."/>
            <person name="Kim S."/>
            <person name="Choi T."/>
            <person name="Kim D."/>
            <person name="Ryu S."/>
            <person name="Kim W."/>
        </authorList>
    </citation>
    <scope>NUCLEOTIDE SEQUENCE [LARGE SCALE GENOMIC DNA]</scope>
    <source>
        <tissue evidence="1">Muscle</tissue>
    </source>
</reference>
<sequence length="79" mass="9191">MHADGVAAMREGRHGRLPDRVRQHAYFRQFLPASLFCGYSSVSRRDALALQCQQWRHLECARPVIRLVLQRTRTLGFPK</sequence>
<evidence type="ECO:0000313" key="1">
    <source>
        <dbReference type="EMBL" id="MPC67829.1"/>
    </source>
</evidence>
<dbReference type="AlphaFoldDB" id="A0A5B7HDE9"/>